<feature type="domain" description="Tyrosinase copper-binding" evidence="3">
    <location>
        <begin position="319"/>
        <end position="330"/>
    </location>
</feature>
<dbReference type="GO" id="GO:0016491">
    <property type="term" value="F:oxidoreductase activity"/>
    <property type="evidence" value="ECO:0007669"/>
    <property type="project" value="InterPro"/>
</dbReference>
<dbReference type="RefSeq" id="WP_167508303.1">
    <property type="nucleotide sequence ID" value="NZ_AQHF01000034.1"/>
</dbReference>
<evidence type="ECO:0000256" key="2">
    <source>
        <dbReference type="ARBA" id="ARBA00023008"/>
    </source>
</evidence>
<dbReference type="InterPro" id="IPR008922">
    <property type="entry name" value="Di-copper_centre_dom_sf"/>
</dbReference>
<accession>A0A8I0N0B8</accession>
<evidence type="ECO:0000313" key="4">
    <source>
        <dbReference type="EMBL" id="MBE0349235.1"/>
    </source>
</evidence>
<reference evidence="4 5" key="1">
    <citation type="submission" date="2015-06" db="EMBL/GenBank/DDBJ databases">
        <title>Genome sequence of Pseudoalteromonas peptidolytica.</title>
        <authorList>
            <person name="Xie B.-B."/>
            <person name="Rong J.-C."/>
            <person name="Qin Q.-L."/>
            <person name="Zhang Y.-Z."/>
        </authorList>
    </citation>
    <scope>NUCLEOTIDE SEQUENCE [LARGE SCALE GENOMIC DNA]</scope>
    <source>
        <strain evidence="4 5">F12-50-A1</strain>
    </source>
</reference>
<dbReference type="AlphaFoldDB" id="A0A8I0N0B8"/>
<dbReference type="PROSITE" id="PS51257">
    <property type="entry name" value="PROKAR_LIPOPROTEIN"/>
    <property type="match status" value="1"/>
</dbReference>
<evidence type="ECO:0000259" key="3">
    <source>
        <dbReference type="PROSITE" id="PS00498"/>
    </source>
</evidence>
<dbReference type="InterPro" id="IPR050316">
    <property type="entry name" value="Tyrosinase/Hemocyanin"/>
</dbReference>
<keyword evidence="1" id="KW-0479">Metal-binding</keyword>
<evidence type="ECO:0000313" key="5">
    <source>
        <dbReference type="Proteomes" id="UP000660708"/>
    </source>
</evidence>
<name>A0A8I0N0B8_9GAMM</name>
<dbReference type="Proteomes" id="UP000660708">
    <property type="component" value="Unassembled WGS sequence"/>
</dbReference>
<dbReference type="Gene3D" id="1.10.1280.10">
    <property type="entry name" value="Di-copper center containing domain from catechol oxidase"/>
    <property type="match status" value="1"/>
</dbReference>
<evidence type="ECO:0000256" key="1">
    <source>
        <dbReference type="ARBA" id="ARBA00022723"/>
    </source>
</evidence>
<keyword evidence="5" id="KW-1185">Reference proteome</keyword>
<organism evidence="4 5">
    <name type="scientific">Pseudoalteromonas peptidolytica F12-50-A1</name>
    <dbReference type="NCBI Taxonomy" id="1315280"/>
    <lineage>
        <taxon>Bacteria</taxon>
        <taxon>Pseudomonadati</taxon>
        <taxon>Pseudomonadota</taxon>
        <taxon>Gammaproteobacteria</taxon>
        <taxon>Alteromonadales</taxon>
        <taxon>Pseudoalteromonadaceae</taxon>
        <taxon>Pseudoalteromonas</taxon>
    </lineage>
</organism>
<dbReference type="PANTHER" id="PTHR11474:SF76">
    <property type="entry name" value="SHKT DOMAIN-CONTAINING PROTEIN"/>
    <property type="match status" value="1"/>
</dbReference>
<dbReference type="InterPro" id="IPR002227">
    <property type="entry name" value="Tyrosinase_Cu-bd"/>
</dbReference>
<dbReference type="PROSITE" id="PS00498">
    <property type="entry name" value="TYROSINASE_2"/>
    <property type="match status" value="1"/>
</dbReference>
<dbReference type="PRINTS" id="PR00092">
    <property type="entry name" value="TYROSINASE"/>
</dbReference>
<sequence length="610" mass="68215">MKSNTLSSLALATLAAFTGGCKLTSPPSEPPRHDEVLTRKNIDALTDNELKAYEHAIARMKQKSRDNIYDPQGFLWQAWVHNCPTVWQPKNQGVVPLAALSTQQDWIGNSNEFLQYCDFRPLLKSKLGLGDDDFVKVHPGQCEHAKDTFLHWHRAEFYFFEKALQNADPEGKFGPSTKNVTVPFWNFTKAPTGQRYPKAFENTHSPLYSIHRNMKPALSPSNNRRSSTVSDPNFCGFNRSGSTTDKPLSCGYTSPYLLAYQIHFNNWREFGGSPYNRAGNFGAFEAQIHNPMHAIYAGCEGQSNRPVCFMEDNSQAGFDPVFYSFHAFIDFAYDQWLQTNAAKCVNNNEYCVTGGRMFMRGTQSDSLPVPQGFSEGKTKPVEGRFANMGRAELYFDSEKVGYNYADPSKEFIDGEVIAQLIKKHRDAGFDFYLQDGTTRQSIDTTASLFSELLSYGAHAPASRVTESQIKTSKLILPEANLTTINTAQLKIVRKPMDIEDYSFQADIYLVPASVKVTPEVIKNDDFRASHLAVSTAYWALGDHSAHDGHGGHSEHMSKASSVSLDQELVHLIGAILRGKNKAKPWQLVLVVSGHEAATADHFEPLTIEFK</sequence>
<gene>
    <name evidence="4" type="ORF">PPEP_b1196</name>
</gene>
<dbReference type="EMBL" id="AQHF01000034">
    <property type="protein sequence ID" value="MBE0349235.1"/>
    <property type="molecule type" value="Genomic_DNA"/>
</dbReference>
<comment type="caution">
    <text evidence="4">The sequence shown here is derived from an EMBL/GenBank/DDBJ whole genome shotgun (WGS) entry which is preliminary data.</text>
</comment>
<dbReference type="SUPFAM" id="SSF48056">
    <property type="entry name" value="Di-copper centre-containing domain"/>
    <property type="match status" value="1"/>
</dbReference>
<dbReference type="Pfam" id="PF00264">
    <property type="entry name" value="Tyrosinase"/>
    <property type="match status" value="1"/>
</dbReference>
<keyword evidence="2" id="KW-0186">Copper</keyword>
<proteinExistence type="predicted"/>
<dbReference type="GO" id="GO:0046872">
    <property type="term" value="F:metal ion binding"/>
    <property type="evidence" value="ECO:0007669"/>
    <property type="project" value="UniProtKB-KW"/>
</dbReference>
<dbReference type="PANTHER" id="PTHR11474">
    <property type="entry name" value="TYROSINASE FAMILY MEMBER"/>
    <property type="match status" value="1"/>
</dbReference>
<protein>
    <recommendedName>
        <fullName evidence="3">Tyrosinase copper-binding domain-containing protein</fullName>
    </recommendedName>
</protein>